<name>A0A2P2IV67_RHIMU</name>
<protein>
    <submittedName>
        <fullName evidence="1">Uncharacterized protein</fullName>
    </submittedName>
</protein>
<dbReference type="AlphaFoldDB" id="A0A2P2IV67"/>
<accession>A0A2P2IV67</accession>
<sequence>MATPTFCCHRHLHRHHYHTRSSDLSSQSTTAHQLQKISILPVHDCPEYALTIIINTATATNQPCSLSLSVC</sequence>
<evidence type="ECO:0000313" key="1">
    <source>
        <dbReference type="EMBL" id="MBW85111.1"/>
    </source>
</evidence>
<organism evidence="1">
    <name type="scientific">Rhizophora mucronata</name>
    <name type="common">Asiatic mangrove</name>
    <dbReference type="NCBI Taxonomy" id="61149"/>
    <lineage>
        <taxon>Eukaryota</taxon>
        <taxon>Viridiplantae</taxon>
        <taxon>Streptophyta</taxon>
        <taxon>Embryophyta</taxon>
        <taxon>Tracheophyta</taxon>
        <taxon>Spermatophyta</taxon>
        <taxon>Magnoliopsida</taxon>
        <taxon>eudicotyledons</taxon>
        <taxon>Gunneridae</taxon>
        <taxon>Pentapetalae</taxon>
        <taxon>rosids</taxon>
        <taxon>fabids</taxon>
        <taxon>Malpighiales</taxon>
        <taxon>Rhizophoraceae</taxon>
        <taxon>Rhizophora</taxon>
    </lineage>
</organism>
<proteinExistence type="predicted"/>
<reference evidence="1" key="1">
    <citation type="submission" date="2018-02" db="EMBL/GenBank/DDBJ databases">
        <title>Rhizophora mucronata_Transcriptome.</title>
        <authorList>
            <person name="Meera S.P."/>
            <person name="Sreeshan A."/>
            <person name="Augustine A."/>
        </authorList>
    </citation>
    <scope>NUCLEOTIDE SEQUENCE</scope>
    <source>
        <tissue evidence="1">Leaf</tissue>
    </source>
</reference>
<dbReference type="EMBL" id="GGEC01004628">
    <property type="protein sequence ID" value="MBW85111.1"/>
    <property type="molecule type" value="Transcribed_RNA"/>
</dbReference>